<dbReference type="EMBL" id="KQ243125">
    <property type="protein sequence ID" value="KNC76393.1"/>
    <property type="molecule type" value="Genomic_DNA"/>
</dbReference>
<dbReference type="RefSeq" id="XP_014150295.1">
    <property type="nucleotide sequence ID" value="XM_014294820.1"/>
</dbReference>
<organism evidence="1 2">
    <name type="scientific">Sphaeroforma arctica JP610</name>
    <dbReference type="NCBI Taxonomy" id="667725"/>
    <lineage>
        <taxon>Eukaryota</taxon>
        <taxon>Ichthyosporea</taxon>
        <taxon>Ichthyophonida</taxon>
        <taxon>Sphaeroforma</taxon>
    </lineage>
</organism>
<evidence type="ECO:0000313" key="1">
    <source>
        <dbReference type="EMBL" id="KNC76393.1"/>
    </source>
</evidence>
<dbReference type="AlphaFoldDB" id="A0A0L0FK20"/>
<name>A0A0L0FK20_9EUKA</name>
<keyword evidence="2" id="KW-1185">Reference proteome</keyword>
<dbReference type="GeneID" id="25911603"/>
<reference evidence="1 2" key="1">
    <citation type="submission" date="2011-02" db="EMBL/GenBank/DDBJ databases">
        <title>The Genome Sequence of Sphaeroforma arctica JP610.</title>
        <authorList>
            <consortium name="The Broad Institute Genome Sequencing Platform"/>
            <person name="Russ C."/>
            <person name="Cuomo C."/>
            <person name="Young S.K."/>
            <person name="Zeng Q."/>
            <person name="Gargeya S."/>
            <person name="Alvarado L."/>
            <person name="Berlin A."/>
            <person name="Chapman S.B."/>
            <person name="Chen Z."/>
            <person name="Freedman E."/>
            <person name="Gellesch M."/>
            <person name="Goldberg J."/>
            <person name="Griggs A."/>
            <person name="Gujja S."/>
            <person name="Heilman E."/>
            <person name="Heiman D."/>
            <person name="Howarth C."/>
            <person name="Mehta T."/>
            <person name="Neiman D."/>
            <person name="Pearson M."/>
            <person name="Roberts A."/>
            <person name="Saif S."/>
            <person name="Shea T."/>
            <person name="Shenoy N."/>
            <person name="Sisk P."/>
            <person name="Stolte C."/>
            <person name="Sykes S."/>
            <person name="White J."/>
            <person name="Yandava C."/>
            <person name="Burger G."/>
            <person name="Gray M.W."/>
            <person name="Holland P.W.H."/>
            <person name="King N."/>
            <person name="Lang F.B.F."/>
            <person name="Roger A.J."/>
            <person name="Ruiz-Trillo I."/>
            <person name="Haas B."/>
            <person name="Nusbaum C."/>
            <person name="Birren B."/>
        </authorList>
    </citation>
    <scope>NUCLEOTIDE SEQUENCE [LARGE SCALE GENOMIC DNA]</scope>
    <source>
        <strain evidence="1 2">JP610</strain>
    </source>
</reference>
<sequence length="162" mass="17658">MENTKVSKFHTEANVPVAEVSIILKFGALVNILVFRAVGDGSSRLGGRDAVFFSDGLRFLVHMTKNLELIKGSLKVGTNSSNLVLKKGRVPVRLEFILEESFSMSKLFKGVVETALKNIPFTLIELVFQVNGLLFVARSIVVKLVTGGFNAMSIGARDNEVS</sequence>
<gene>
    <name evidence="1" type="ORF">SARC_11099</name>
</gene>
<proteinExistence type="predicted"/>
<protein>
    <submittedName>
        <fullName evidence="1">Uncharacterized protein</fullName>
    </submittedName>
</protein>
<evidence type="ECO:0000313" key="2">
    <source>
        <dbReference type="Proteomes" id="UP000054560"/>
    </source>
</evidence>
<accession>A0A0L0FK20</accession>
<dbReference type="Proteomes" id="UP000054560">
    <property type="component" value="Unassembled WGS sequence"/>
</dbReference>